<evidence type="ECO:0000256" key="9">
    <source>
        <dbReference type="ARBA" id="ARBA00022777"/>
    </source>
</evidence>
<evidence type="ECO:0000256" key="7">
    <source>
        <dbReference type="ARBA" id="ARBA00022683"/>
    </source>
</evidence>
<evidence type="ECO:0000256" key="3">
    <source>
        <dbReference type="ARBA" id="ARBA00022475"/>
    </source>
</evidence>
<keyword evidence="3" id="KW-1003">Cell membrane</keyword>
<proteinExistence type="predicted"/>
<keyword evidence="5" id="KW-0762">Sugar transport</keyword>
<dbReference type="SUPFAM" id="SSF52794">
    <property type="entry name" value="PTS system IIB component-like"/>
    <property type="match status" value="1"/>
</dbReference>
<feature type="domain" description="PTS EIIC type-2" evidence="14">
    <location>
        <begin position="267"/>
        <end position="601"/>
    </location>
</feature>
<keyword evidence="8 12" id="KW-0812">Transmembrane</keyword>
<reference evidence="15 16" key="1">
    <citation type="submission" date="2018-12" db="EMBL/GenBank/DDBJ databases">
        <title>Deinococcus radiophilus ATCC 27603 genome sequencing and assembly.</title>
        <authorList>
            <person name="Maclea K.S."/>
            <person name="Maynard C.R."/>
        </authorList>
    </citation>
    <scope>NUCLEOTIDE SEQUENCE [LARGE SCALE GENOMIC DNA]</scope>
    <source>
        <strain evidence="15 16">ATCC 27603</strain>
    </source>
</reference>
<dbReference type="CDD" id="cd05569">
    <property type="entry name" value="PTS_IIB_fructose"/>
    <property type="match status" value="1"/>
</dbReference>
<feature type="transmembrane region" description="Helical" evidence="12">
    <location>
        <begin position="304"/>
        <end position="331"/>
    </location>
</feature>
<feature type="transmembrane region" description="Helical" evidence="12">
    <location>
        <begin position="390"/>
        <end position="410"/>
    </location>
</feature>
<keyword evidence="2" id="KW-0813">Transport</keyword>
<evidence type="ECO:0000256" key="4">
    <source>
        <dbReference type="ARBA" id="ARBA00022553"/>
    </source>
</evidence>
<comment type="subcellular location">
    <subcellularLocation>
        <location evidence="1">Cell inner membrane</location>
        <topology evidence="1">Multi-pass membrane protein</topology>
    </subcellularLocation>
</comment>
<dbReference type="GO" id="GO:0022877">
    <property type="term" value="F:protein-N(PI)-phosphohistidine-fructose phosphotransferase system transporter activity"/>
    <property type="evidence" value="ECO:0007669"/>
    <property type="project" value="InterPro"/>
</dbReference>
<dbReference type="NCBIfam" id="TIGR00829">
    <property type="entry name" value="FRU"/>
    <property type="match status" value="1"/>
</dbReference>
<dbReference type="InterPro" id="IPR036095">
    <property type="entry name" value="PTS_EIIB-like_sf"/>
</dbReference>
<keyword evidence="7" id="KW-0598">Phosphotransferase system</keyword>
<protein>
    <submittedName>
        <fullName evidence="15">PTS fructose transporter subunit EIIBC</fullName>
    </submittedName>
</protein>
<keyword evidence="16" id="KW-1185">Reference proteome</keyword>
<evidence type="ECO:0000259" key="13">
    <source>
        <dbReference type="PROSITE" id="PS51099"/>
    </source>
</evidence>
<feature type="transmembrane region" description="Helical" evidence="12">
    <location>
        <begin position="466"/>
        <end position="491"/>
    </location>
</feature>
<evidence type="ECO:0000256" key="11">
    <source>
        <dbReference type="ARBA" id="ARBA00023136"/>
    </source>
</evidence>
<feature type="transmembrane region" description="Helical" evidence="12">
    <location>
        <begin position="533"/>
        <end position="553"/>
    </location>
</feature>
<dbReference type="AlphaFoldDB" id="A0A431VR20"/>
<keyword evidence="10 12" id="KW-1133">Transmembrane helix</keyword>
<keyword evidence="11 12" id="KW-0472">Membrane</keyword>
<dbReference type="RefSeq" id="WP_126352665.1">
    <property type="nucleotide sequence ID" value="NZ_CP086381.1"/>
</dbReference>
<keyword evidence="6" id="KW-0808">Transferase</keyword>
<dbReference type="PROSITE" id="PS51099">
    <property type="entry name" value="PTS_EIIB_TYPE_2"/>
    <property type="match status" value="1"/>
</dbReference>
<feature type="transmembrane region" description="Helical" evidence="12">
    <location>
        <begin position="422"/>
        <end position="446"/>
    </location>
</feature>
<dbReference type="PANTHER" id="PTHR30505">
    <property type="entry name" value="FRUCTOSE-LIKE PERMEASE"/>
    <property type="match status" value="1"/>
</dbReference>
<dbReference type="GO" id="GO:0009401">
    <property type="term" value="P:phosphoenolpyruvate-dependent sugar phosphotransferase system"/>
    <property type="evidence" value="ECO:0007669"/>
    <property type="project" value="UniProtKB-KW"/>
</dbReference>
<dbReference type="OrthoDB" id="9782569at2"/>
<dbReference type="InterPro" id="IPR013011">
    <property type="entry name" value="PTS_EIIB_2"/>
</dbReference>
<accession>A0A431VR20</accession>
<dbReference type="GO" id="GO:0090563">
    <property type="term" value="F:protein-phosphocysteine-sugar phosphotransferase activity"/>
    <property type="evidence" value="ECO:0007669"/>
    <property type="project" value="TreeGrafter"/>
</dbReference>
<keyword evidence="4" id="KW-0597">Phosphoprotein</keyword>
<feature type="transmembrane region" description="Helical" evidence="12">
    <location>
        <begin position="278"/>
        <end position="298"/>
    </location>
</feature>
<sequence>MAQIAFYTDDLPQSRMTRALAAQALQRAAEARGHQLRVLQSSTAADLSGADTLLWASDSAPPAHSGTVMRTSPAELIADAAGVLDRAGLGNTGAVNTSGTTVQTVSAPVTPTSVSAAPATPAPAAATVSSTGPSVVGVTSCPTGIAHTFMAAEGLEGGAKALGRTVKIETQGSVGAGNALSAEEIAGADVVIIAADTNVDLSRFAGKRVYQTGTKPAIRDGQAVVQRALDEAPVYGAATGGDFVAQAAAAKAAKNEAAAGQGLGGEIYKHLMTGVSHMLPLVVAGGLLIALAFAFGGISAEGPFAQALMTIGGGTGAFGLFVPVLAGYIAYSIADRPGLAPGLVGGMMAVSTGSGFLGGIVAGFLAGYIVKWLNNGIRLPRTLEGLKPTLLLPLLGTMFTGLLMIFVLGGPMASALTAATNWLNSLGNTSASVLGAVIGAMMAFDMGGPINKAAYTFSTGLIDSKVYGPIAAAMAAGMTPPLALFFATLIFKNRFTPDEQEAGKAAGVLGISFITEGAIPFAARDPLRVIPSLMAGSAVAGAISMAAGCLLRAPHGGIFVLAIPGAVTNLPMYIVAILAGTLVSTVMLGLLKKPLERNERIVAQEESVATPSHE</sequence>
<dbReference type="GO" id="GO:0005886">
    <property type="term" value="C:plasma membrane"/>
    <property type="evidence" value="ECO:0007669"/>
    <property type="project" value="UniProtKB-SubCell"/>
</dbReference>
<keyword evidence="9" id="KW-0418">Kinase</keyword>
<dbReference type="InterPro" id="IPR003353">
    <property type="entry name" value="PTS_IIB_fruc"/>
</dbReference>
<dbReference type="PANTHER" id="PTHR30505:SF0">
    <property type="entry name" value="FRUCTOSE-LIKE PTS SYSTEM EIIBC COMPONENT-RELATED"/>
    <property type="match status" value="1"/>
</dbReference>
<evidence type="ECO:0000313" key="16">
    <source>
        <dbReference type="Proteomes" id="UP000277766"/>
    </source>
</evidence>
<dbReference type="GO" id="GO:0005351">
    <property type="term" value="F:carbohydrate:proton symporter activity"/>
    <property type="evidence" value="ECO:0007669"/>
    <property type="project" value="InterPro"/>
</dbReference>
<dbReference type="InterPro" id="IPR013014">
    <property type="entry name" value="PTS_EIIC_2"/>
</dbReference>
<dbReference type="Pfam" id="PF02302">
    <property type="entry name" value="PTS_IIB"/>
    <property type="match status" value="1"/>
</dbReference>
<gene>
    <name evidence="15" type="ORF">EJ104_10185</name>
</gene>
<dbReference type="NCBIfam" id="TIGR01427">
    <property type="entry name" value="PTS_IIC_fructo"/>
    <property type="match status" value="1"/>
</dbReference>
<dbReference type="FunFam" id="3.40.50.2300:FF:000014">
    <property type="entry name" value="PTS system fructose-like transporter subunit IIB"/>
    <property type="match status" value="1"/>
</dbReference>
<dbReference type="EMBL" id="RXPE01000024">
    <property type="protein sequence ID" value="RTR25583.1"/>
    <property type="molecule type" value="Genomic_DNA"/>
</dbReference>
<dbReference type="GO" id="GO:0016301">
    <property type="term" value="F:kinase activity"/>
    <property type="evidence" value="ECO:0007669"/>
    <property type="project" value="UniProtKB-KW"/>
</dbReference>
<dbReference type="Proteomes" id="UP000277766">
    <property type="component" value="Unassembled WGS sequence"/>
</dbReference>
<evidence type="ECO:0000259" key="14">
    <source>
        <dbReference type="PROSITE" id="PS51104"/>
    </source>
</evidence>
<dbReference type="InterPro" id="IPR003501">
    <property type="entry name" value="PTS_EIIB_2/3"/>
</dbReference>
<evidence type="ECO:0000256" key="2">
    <source>
        <dbReference type="ARBA" id="ARBA00022448"/>
    </source>
</evidence>
<dbReference type="InterPro" id="IPR050864">
    <property type="entry name" value="Bacterial_PTS_Sugar_Transport"/>
</dbReference>
<evidence type="ECO:0000256" key="1">
    <source>
        <dbReference type="ARBA" id="ARBA00004429"/>
    </source>
</evidence>
<feature type="domain" description="PTS EIIB type-2" evidence="13">
    <location>
        <begin position="135"/>
        <end position="230"/>
    </location>
</feature>
<dbReference type="InterPro" id="IPR006327">
    <property type="entry name" value="PTS_IIC_fruc"/>
</dbReference>
<evidence type="ECO:0000256" key="8">
    <source>
        <dbReference type="ARBA" id="ARBA00022692"/>
    </source>
</evidence>
<evidence type="ECO:0000256" key="6">
    <source>
        <dbReference type="ARBA" id="ARBA00022679"/>
    </source>
</evidence>
<dbReference type="PROSITE" id="PS51104">
    <property type="entry name" value="PTS_EIIC_TYPE_2"/>
    <property type="match status" value="1"/>
</dbReference>
<name>A0A431VR20_9DEIO</name>
<evidence type="ECO:0000313" key="15">
    <source>
        <dbReference type="EMBL" id="RTR25583.1"/>
    </source>
</evidence>
<evidence type="ECO:0000256" key="5">
    <source>
        <dbReference type="ARBA" id="ARBA00022597"/>
    </source>
</evidence>
<dbReference type="Gene3D" id="3.40.50.2300">
    <property type="match status" value="1"/>
</dbReference>
<feature type="transmembrane region" description="Helical" evidence="12">
    <location>
        <begin position="343"/>
        <end position="370"/>
    </location>
</feature>
<organism evidence="15 16">
    <name type="scientific">Deinococcus radiophilus</name>
    <dbReference type="NCBI Taxonomy" id="32062"/>
    <lineage>
        <taxon>Bacteria</taxon>
        <taxon>Thermotogati</taxon>
        <taxon>Deinococcota</taxon>
        <taxon>Deinococci</taxon>
        <taxon>Deinococcales</taxon>
        <taxon>Deinococcaceae</taxon>
        <taxon>Deinococcus</taxon>
    </lineage>
</organism>
<evidence type="ECO:0000256" key="10">
    <source>
        <dbReference type="ARBA" id="ARBA00022989"/>
    </source>
</evidence>
<comment type="caution">
    <text evidence="15">The sequence shown here is derived from an EMBL/GenBank/DDBJ whole genome shotgun (WGS) entry which is preliminary data.</text>
</comment>
<evidence type="ECO:0000256" key="12">
    <source>
        <dbReference type="SAM" id="Phobius"/>
    </source>
</evidence>